<evidence type="ECO:0000313" key="2">
    <source>
        <dbReference type="EMBL" id="MDR6270415.1"/>
    </source>
</evidence>
<name>A0ABU1JE38_9MICC</name>
<dbReference type="PROSITE" id="PS51257">
    <property type="entry name" value="PROKAR_LIPOPROTEIN"/>
    <property type="match status" value="1"/>
</dbReference>
<reference evidence="2 3" key="1">
    <citation type="submission" date="2023-07" db="EMBL/GenBank/DDBJ databases">
        <title>Sequencing the genomes of 1000 actinobacteria strains.</title>
        <authorList>
            <person name="Klenk H.-P."/>
        </authorList>
    </citation>
    <scope>NUCLEOTIDE SEQUENCE [LARGE SCALE GENOMIC DNA]</scope>
    <source>
        <strain evidence="2 3">DSM 14555</strain>
    </source>
</reference>
<organism evidence="2 3">
    <name type="scientific">Arthrobacter russicus</name>
    <dbReference type="NCBI Taxonomy" id="172040"/>
    <lineage>
        <taxon>Bacteria</taxon>
        <taxon>Bacillati</taxon>
        <taxon>Actinomycetota</taxon>
        <taxon>Actinomycetes</taxon>
        <taxon>Micrococcales</taxon>
        <taxon>Micrococcaceae</taxon>
        <taxon>Arthrobacter</taxon>
    </lineage>
</organism>
<dbReference type="RefSeq" id="WP_309799486.1">
    <property type="nucleotide sequence ID" value="NZ_BAAAHY010000007.1"/>
</dbReference>
<protein>
    <recommendedName>
        <fullName evidence="4">Lipoprotein</fullName>
    </recommendedName>
</protein>
<sequence>MFGFDRGSRVSRFAWAGIVVAGALALSGCGGQAPPAESSAGSSPAPADGGQATLSLPPGGTAAGTAPPLDAKAACQAFNAGFVEYRDGLKTAANTNWLLLGAKMIDQGGRSPAEVAGPLNALSDLAYARADAGGESAPSDKEKAVTDAVLKAMGACTAAGVTLEL</sequence>
<proteinExistence type="predicted"/>
<feature type="region of interest" description="Disordered" evidence="1">
    <location>
        <begin position="32"/>
        <end position="67"/>
    </location>
</feature>
<comment type="caution">
    <text evidence="2">The sequence shown here is derived from an EMBL/GenBank/DDBJ whole genome shotgun (WGS) entry which is preliminary data.</text>
</comment>
<gene>
    <name evidence="2" type="ORF">JOE69_002653</name>
</gene>
<dbReference type="Proteomes" id="UP001185069">
    <property type="component" value="Unassembled WGS sequence"/>
</dbReference>
<evidence type="ECO:0000256" key="1">
    <source>
        <dbReference type="SAM" id="MobiDB-lite"/>
    </source>
</evidence>
<evidence type="ECO:0008006" key="4">
    <source>
        <dbReference type="Google" id="ProtNLM"/>
    </source>
</evidence>
<keyword evidence="3" id="KW-1185">Reference proteome</keyword>
<accession>A0ABU1JE38</accession>
<evidence type="ECO:0000313" key="3">
    <source>
        <dbReference type="Proteomes" id="UP001185069"/>
    </source>
</evidence>
<dbReference type="EMBL" id="JAVDQF010000001">
    <property type="protein sequence ID" value="MDR6270415.1"/>
    <property type="molecule type" value="Genomic_DNA"/>
</dbReference>